<comment type="caution">
    <text evidence="1">The sequence shown here is derived from an EMBL/GenBank/DDBJ whole genome shotgun (WGS) entry which is preliminary data.</text>
</comment>
<dbReference type="EMBL" id="JBHTIR010004274">
    <property type="protein sequence ID" value="MFD0856835.1"/>
    <property type="molecule type" value="Genomic_DNA"/>
</dbReference>
<accession>A0ABW3CQL9</accession>
<evidence type="ECO:0000313" key="1">
    <source>
        <dbReference type="EMBL" id="MFD0856835.1"/>
    </source>
</evidence>
<organism evidence="1 2">
    <name type="scientific">Actinomadura adrarensis</name>
    <dbReference type="NCBI Taxonomy" id="1819600"/>
    <lineage>
        <taxon>Bacteria</taxon>
        <taxon>Bacillati</taxon>
        <taxon>Actinomycetota</taxon>
        <taxon>Actinomycetes</taxon>
        <taxon>Streptosporangiales</taxon>
        <taxon>Thermomonosporaceae</taxon>
        <taxon>Actinomadura</taxon>
    </lineage>
</organism>
<sequence>ARAHPFTAFRTCTVLSPRFMTIETAVRLILGRVSLDPEVRELTAAGASRERLDLPDELVMRISHVFSDGA</sequence>
<feature type="non-terminal residue" evidence="1">
    <location>
        <position position="1"/>
    </location>
</feature>
<name>A0ABW3CQL9_9ACTN</name>
<gene>
    <name evidence="1" type="ORF">ACFQ07_31675</name>
</gene>
<dbReference type="Proteomes" id="UP001597083">
    <property type="component" value="Unassembled WGS sequence"/>
</dbReference>
<evidence type="ECO:0000313" key="2">
    <source>
        <dbReference type="Proteomes" id="UP001597083"/>
    </source>
</evidence>
<keyword evidence="2" id="KW-1185">Reference proteome</keyword>
<reference evidence="2" key="1">
    <citation type="journal article" date="2019" name="Int. J. Syst. Evol. Microbiol.">
        <title>The Global Catalogue of Microorganisms (GCM) 10K type strain sequencing project: providing services to taxonomists for standard genome sequencing and annotation.</title>
        <authorList>
            <consortium name="The Broad Institute Genomics Platform"/>
            <consortium name="The Broad Institute Genome Sequencing Center for Infectious Disease"/>
            <person name="Wu L."/>
            <person name="Ma J."/>
        </authorList>
    </citation>
    <scope>NUCLEOTIDE SEQUENCE [LARGE SCALE GENOMIC DNA]</scope>
    <source>
        <strain evidence="2">JCM 31696</strain>
    </source>
</reference>
<proteinExistence type="predicted"/>
<protein>
    <submittedName>
        <fullName evidence="1">Uncharacterized protein</fullName>
    </submittedName>
</protein>